<dbReference type="Proteomes" id="UP000054359">
    <property type="component" value="Unassembled WGS sequence"/>
</dbReference>
<proteinExistence type="inferred from homology"/>
<keyword evidence="5 6" id="KW-0732">Signal</keyword>
<dbReference type="Pfam" id="PF17308">
    <property type="entry name" value="Corazonin"/>
    <property type="match status" value="1"/>
</dbReference>
<dbReference type="AlphaFoldDB" id="A0A087TWM5"/>
<reference evidence="7 8" key="1">
    <citation type="submission" date="2013-11" db="EMBL/GenBank/DDBJ databases">
        <title>Genome sequencing of Stegodyphus mimosarum.</title>
        <authorList>
            <person name="Bechsgaard J."/>
        </authorList>
    </citation>
    <scope>NUCLEOTIDE SEQUENCE [LARGE SCALE GENOMIC DNA]</scope>
</reference>
<dbReference type="EMBL" id="KK117088">
    <property type="protein sequence ID" value="KFM69514.1"/>
    <property type="molecule type" value="Genomic_DNA"/>
</dbReference>
<dbReference type="GO" id="GO:0005576">
    <property type="term" value="C:extracellular region"/>
    <property type="evidence" value="ECO:0007669"/>
    <property type="project" value="UniProtKB-SubCell"/>
</dbReference>
<evidence type="ECO:0000256" key="6">
    <source>
        <dbReference type="SAM" id="SignalP"/>
    </source>
</evidence>
<gene>
    <name evidence="7" type="ORF">X975_07494</name>
</gene>
<evidence type="ECO:0000256" key="4">
    <source>
        <dbReference type="ARBA" id="ARBA00022525"/>
    </source>
</evidence>
<organism evidence="7 8">
    <name type="scientific">Stegodyphus mimosarum</name>
    <name type="common">African social velvet spider</name>
    <dbReference type="NCBI Taxonomy" id="407821"/>
    <lineage>
        <taxon>Eukaryota</taxon>
        <taxon>Metazoa</taxon>
        <taxon>Ecdysozoa</taxon>
        <taxon>Arthropoda</taxon>
        <taxon>Chelicerata</taxon>
        <taxon>Arachnida</taxon>
        <taxon>Araneae</taxon>
        <taxon>Araneomorphae</taxon>
        <taxon>Entelegynae</taxon>
        <taxon>Eresoidea</taxon>
        <taxon>Eresidae</taxon>
        <taxon>Stegodyphus</taxon>
    </lineage>
</organism>
<comment type="similarity">
    <text evidence="2">Belongs to the corazonin family.</text>
</comment>
<dbReference type="GO" id="GO:0045823">
    <property type="term" value="P:positive regulation of heart contraction"/>
    <property type="evidence" value="ECO:0007669"/>
    <property type="project" value="InterPro"/>
</dbReference>
<sequence length="96" mass="11160">MVEMKSATAVTMLVVLQLALSTVGQTYQYSRGWTNGRKRSHEVEKELQQYPLSFSSTRPNDFDDDLIEMISQDTSFRKKLSQLLWKLEQQEENGQN</sequence>
<accession>A0A087TWM5</accession>
<name>A0A087TWM5_STEMI</name>
<evidence type="ECO:0000256" key="1">
    <source>
        <dbReference type="ARBA" id="ARBA00004613"/>
    </source>
</evidence>
<evidence type="ECO:0000256" key="2">
    <source>
        <dbReference type="ARBA" id="ARBA00009635"/>
    </source>
</evidence>
<evidence type="ECO:0000313" key="8">
    <source>
        <dbReference type="Proteomes" id="UP000054359"/>
    </source>
</evidence>
<dbReference type="InterPro" id="IPR020190">
    <property type="entry name" value="Procorazonin"/>
</dbReference>
<dbReference type="GO" id="GO:0071858">
    <property type="term" value="F:corazonin receptor binding"/>
    <property type="evidence" value="ECO:0007669"/>
    <property type="project" value="InterPro"/>
</dbReference>
<comment type="subcellular location">
    <subcellularLocation>
        <location evidence="1">Secreted</location>
    </subcellularLocation>
</comment>
<protein>
    <recommendedName>
        <fullName evidence="3">Pro-corazonin</fullName>
    </recommendedName>
</protein>
<feature type="signal peptide" evidence="6">
    <location>
        <begin position="1"/>
        <end position="24"/>
    </location>
</feature>
<feature type="chain" id="PRO_5001830016" description="Pro-corazonin" evidence="6">
    <location>
        <begin position="25"/>
        <end position="96"/>
    </location>
</feature>
<keyword evidence="8" id="KW-1185">Reference proteome</keyword>
<dbReference type="OMA" id="MISQDTS"/>
<feature type="non-terminal residue" evidence="7">
    <location>
        <position position="96"/>
    </location>
</feature>
<evidence type="ECO:0000256" key="5">
    <source>
        <dbReference type="ARBA" id="ARBA00022729"/>
    </source>
</evidence>
<evidence type="ECO:0000313" key="7">
    <source>
        <dbReference type="EMBL" id="KFM69514.1"/>
    </source>
</evidence>
<dbReference type="OrthoDB" id="6436322at2759"/>
<keyword evidence="4" id="KW-0964">Secreted</keyword>
<evidence type="ECO:0000256" key="3">
    <source>
        <dbReference type="ARBA" id="ARBA00014144"/>
    </source>
</evidence>